<dbReference type="Proteomes" id="UP000284006">
    <property type="component" value="Unassembled WGS sequence"/>
</dbReference>
<comment type="caution">
    <text evidence="3">The sequence shown here is derived from an EMBL/GenBank/DDBJ whole genome shotgun (WGS) entry which is preliminary data.</text>
</comment>
<dbReference type="OrthoDB" id="9816206at2"/>
<evidence type="ECO:0000313" key="3">
    <source>
        <dbReference type="EMBL" id="RJG20821.1"/>
    </source>
</evidence>
<keyword evidence="1" id="KW-0175">Coiled coil</keyword>
<dbReference type="Pfam" id="PF10543">
    <property type="entry name" value="ORF6N"/>
    <property type="match status" value="1"/>
</dbReference>
<feature type="domain" description="KilA-N DNA-binding" evidence="2">
    <location>
        <begin position="9"/>
        <end position="94"/>
    </location>
</feature>
<dbReference type="EMBL" id="QYUP01000078">
    <property type="protein sequence ID" value="RJG20821.1"/>
    <property type="molecule type" value="Genomic_DNA"/>
</dbReference>
<dbReference type="InterPro" id="IPR018873">
    <property type="entry name" value="KilA-N_DNA-bd_domain"/>
</dbReference>
<accession>A0A418Y4M6</accession>
<gene>
    <name evidence="3" type="ORF">D3872_07835</name>
</gene>
<sequence length="198" mass="21943">MPVGSITSHIRLIREQKVLLDSDLAALYGVTTSGLVQAVKRNVDRFPADFMFQLDAGEWEALRSQSVISNGGRGGRRYAPYAFTEQGVAMLSSVLGSPQAIAVNIEIMRAFVRLREVIVSNKELALRLDELENKTELVSLKHDTFEHNTRVQLKQIFDAIRELMAPAEPVQKRPIGFVTPDDVSIKLKAAKGKDTPPS</sequence>
<dbReference type="AlphaFoldDB" id="A0A418Y4M6"/>
<evidence type="ECO:0000313" key="4">
    <source>
        <dbReference type="Proteomes" id="UP000284006"/>
    </source>
</evidence>
<reference evidence="3 4" key="1">
    <citation type="submission" date="2018-09" db="EMBL/GenBank/DDBJ databases">
        <authorList>
            <person name="Zhu H."/>
        </authorList>
    </citation>
    <scope>NUCLEOTIDE SEQUENCE [LARGE SCALE GENOMIC DNA]</scope>
    <source>
        <strain evidence="3 4">K1S02-61</strain>
    </source>
</reference>
<protein>
    <submittedName>
        <fullName evidence="3">ORF6N domain-containing protein</fullName>
    </submittedName>
</protein>
<name>A0A418Y4M6_9BURK</name>
<evidence type="ECO:0000259" key="2">
    <source>
        <dbReference type="Pfam" id="PF10543"/>
    </source>
</evidence>
<organism evidence="3 4">
    <name type="scientific">Massilia cavernae</name>
    <dbReference type="NCBI Taxonomy" id="2320864"/>
    <lineage>
        <taxon>Bacteria</taxon>
        <taxon>Pseudomonadati</taxon>
        <taxon>Pseudomonadota</taxon>
        <taxon>Betaproteobacteria</taxon>
        <taxon>Burkholderiales</taxon>
        <taxon>Oxalobacteraceae</taxon>
        <taxon>Telluria group</taxon>
        <taxon>Massilia</taxon>
    </lineage>
</organism>
<feature type="coiled-coil region" evidence="1">
    <location>
        <begin position="114"/>
        <end position="141"/>
    </location>
</feature>
<proteinExistence type="predicted"/>
<keyword evidence="4" id="KW-1185">Reference proteome</keyword>
<evidence type="ECO:0000256" key="1">
    <source>
        <dbReference type="SAM" id="Coils"/>
    </source>
</evidence>